<name>A0A166NEN9_9AGAM</name>
<proteinExistence type="predicted"/>
<gene>
    <name evidence="1" type="ORF">FIBSPDRAFT_950641</name>
</gene>
<organism evidence="1 2">
    <name type="scientific">Athelia psychrophila</name>
    <dbReference type="NCBI Taxonomy" id="1759441"/>
    <lineage>
        <taxon>Eukaryota</taxon>
        <taxon>Fungi</taxon>
        <taxon>Dikarya</taxon>
        <taxon>Basidiomycota</taxon>
        <taxon>Agaricomycotina</taxon>
        <taxon>Agaricomycetes</taxon>
        <taxon>Agaricomycetidae</taxon>
        <taxon>Atheliales</taxon>
        <taxon>Atheliaceae</taxon>
        <taxon>Athelia</taxon>
    </lineage>
</organism>
<evidence type="ECO:0000313" key="1">
    <source>
        <dbReference type="EMBL" id="KZP24928.1"/>
    </source>
</evidence>
<dbReference type="EMBL" id="KV417523">
    <property type="protein sequence ID" value="KZP24928.1"/>
    <property type="molecule type" value="Genomic_DNA"/>
</dbReference>
<dbReference type="Proteomes" id="UP000076532">
    <property type="component" value="Unassembled WGS sequence"/>
</dbReference>
<dbReference type="AlphaFoldDB" id="A0A166NEN9"/>
<protein>
    <submittedName>
        <fullName evidence="1">Uncharacterized protein</fullName>
    </submittedName>
</protein>
<keyword evidence="2" id="KW-1185">Reference proteome</keyword>
<accession>A0A166NEN9</accession>
<sequence>MAGEELTPAIACTPITIFSELKYALNALPETFINIQQSLVSLRRIETYLGSAEIASVPKEPVLDVAMQVATVPWA</sequence>
<evidence type="ECO:0000313" key="2">
    <source>
        <dbReference type="Proteomes" id="UP000076532"/>
    </source>
</evidence>
<dbReference type="OrthoDB" id="6500128at2759"/>
<dbReference type="STRING" id="436010.A0A166NEN9"/>
<reference evidence="1 2" key="1">
    <citation type="journal article" date="2016" name="Mol. Biol. Evol.">
        <title>Comparative Genomics of Early-Diverging Mushroom-Forming Fungi Provides Insights into the Origins of Lignocellulose Decay Capabilities.</title>
        <authorList>
            <person name="Nagy L.G."/>
            <person name="Riley R."/>
            <person name="Tritt A."/>
            <person name="Adam C."/>
            <person name="Daum C."/>
            <person name="Floudas D."/>
            <person name="Sun H."/>
            <person name="Yadav J.S."/>
            <person name="Pangilinan J."/>
            <person name="Larsson K.H."/>
            <person name="Matsuura K."/>
            <person name="Barry K."/>
            <person name="Labutti K."/>
            <person name="Kuo R."/>
            <person name="Ohm R.A."/>
            <person name="Bhattacharya S.S."/>
            <person name="Shirouzu T."/>
            <person name="Yoshinaga Y."/>
            <person name="Martin F.M."/>
            <person name="Grigoriev I.V."/>
            <person name="Hibbett D.S."/>
        </authorList>
    </citation>
    <scope>NUCLEOTIDE SEQUENCE [LARGE SCALE GENOMIC DNA]</scope>
    <source>
        <strain evidence="1 2">CBS 109695</strain>
    </source>
</reference>